<reference evidence="1 2" key="1">
    <citation type="submission" date="2024-08" db="EMBL/GenBank/DDBJ databases">
        <title>Oceanimonas smirnovii Genome sequencing and assembly.</title>
        <authorList>
            <person name="Tang B."/>
        </authorList>
    </citation>
    <scope>NUCLEOTIDE SEQUENCE [LARGE SCALE GENOMIC DNA]</scope>
    <source>
        <strain evidence="1 2">OS2020-119</strain>
    </source>
</reference>
<protein>
    <submittedName>
        <fullName evidence="1">DUF3461 family protein</fullName>
    </submittedName>
</protein>
<name>A0ABW7P308_9GAMM</name>
<dbReference type="InterPro" id="IPR020911">
    <property type="entry name" value="UPF0325"/>
</dbReference>
<keyword evidence="2" id="KW-1185">Reference proteome</keyword>
<proteinExistence type="predicted"/>
<dbReference type="Pfam" id="PF11944">
    <property type="entry name" value="DUF3461"/>
    <property type="match status" value="1"/>
</dbReference>
<gene>
    <name evidence="1" type="ORF">AB9R89_11015</name>
</gene>
<evidence type="ECO:0000313" key="2">
    <source>
        <dbReference type="Proteomes" id="UP001610706"/>
    </source>
</evidence>
<sequence>MTQNYSTLAAMGIEDLEQISRFRLCDGDAHKELKIWFERAPDSCLPDSLKFRFPKVINREVADTLDNAIEELEQLLGKESSRERLLLELGRFEQVMNDKMNELRRRMSRLV</sequence>
<dbReference type="Proteomes" id="UP001610706">
    <property type="component" value="Unassembled WGS sequence"/>
</dbReference>
<organism evidence="1 2">
    <name type="scientific">Oceanimonas smirnovii</name>
    <dbReference type="NCBI Taxonomy" id="264574"/>
    <lineage>
        <taxon>Bacteria</taxon>
        <taxon>Pseudomonadati</taxon>
        <taxon>Pseudomonadota</taxon>
        <taxon>Gammaproteobacteria</taxon>
        <taxon>Aeromonadales</taxon>
        <taxon>Aeromonadaceae</taxon>
        <taxon>Oceanimonas</taxon>
    </lineage>
</organism>
<accession>A0ABW7P308</accession>
<dbReference type="EMBL" id="JBGFTR010000016">
    <property type="protein sequence ID" value="MFH7565852.1"/>
    <property type="molecule type" value="Genomic_DNA"/>
</dbReference>
<comment type="caution">
    <text evidence="1">The sequence shown here is derived from an EMBL/GenBank/DDBJ whole genome shotgun (WGS) entry which is preliminary data.</text>
</comment>
<evidence type="ECO:0000313" key="1">
    <source>
        <dbReference type="EMBL" id="MFH7565852.1"/>
    </source>
</evidence>
<dbReference type="RefSeq" id="WP_317074412.1">
    <property type="nucleotide sequence ID" value="NZ_CP166302.1"/>
</dbReference>